<accession>A0A1L7XHG5</accession>
<evidence type="ECO:0000313" key="3">
    <source>
        <dbReference type="Proteomes" id="UP000184330"/>
    </source>
</evidence>
<dbReference type="InterPro" id="IPR052895">
    <property type="entry name" value="HetReg/Transcr_Mod"/>
</dbReference>
<keyword evidence="3" id="KW-1185">Reference proteome</keyword>
<dbReference type="STRING" id="576137.A0A1L7XHG5"/>
<protein>
    <recommendedName>
        <fullName evidence="1">Heterokaryon incompatibility domain-containing protein</fullName>
    </recommendedName>
</protein>
<proteinExistence type="predicted"/>
<dbReference type="Pfam" id="PF06985">
    <property type="entry name" value="HET"/>
    <property type="match status" value="1"/>
</dbReference>
<dbReference type="AlphaFoldDB" id="A0A1L7XHG5"/>
<dbReference type="Proteomes" id="UP000184330">
    <property type="component" value="Unassembled WGS sequence"/>
</dbReference>
<organism evidence="2 3">
    <name type="scientific">Phialocephala subalpina</name>
    <dbReference type="NCBI Taxonomy" id="576137"/>
    <lineage>
        <taxon>Eukaryota</taxon>
        <taxon>Fungi</taxon>
        <taxon>Dikarya</taxon>
        <taxon>Ascomycota</taxon>
        <taxon>Pezizomycotina</taxon>
        <taxon>Leotiomycetes</taxon>
        <taxon>Helotiales</taxon>
        <taxon>Mollisiaceae</taxon>
        <taxon>Phialocephala</taxon>
        <taxon>Phialocephala fortinii species complex</taxon>
    </lineage>
</organism>
<dbReference type="InterPro" id="IPR010730">
    <property type="entry name" value="HET"/>
</dbReference>
<dbReference type="PANTHER" id="PTHR24148:SF64">
    <property type="entry name" value="HETEROKARYON INCOMPATIBILITY DOMAIN-CONTAINING PROTEIN"/>
    <property type="match status" value="1"/>
</dbReference>
<dbReference type="EMBL" id="FJOG01000027">
    <property type="protein sequence ID" value="CZR64495.1"/>
    <property type="molecule type" value="Genomic_DNA"/>
</dbReference>
<evidence type="ECO:0000313" key="2">
    <source>
        <dbReference type="EMBL" id="CZR64495.1"/>
    </source>
</evidence>
<dbReference type="OrthoDB" id="4587016at2759"/>
<reference evidence="2 3" key="1">
    <citation type="submission" date="2016-03" db="EMBL/GenBank/DDBJ databases">
        <authorList>
            <person name="Ploux O."/>
        </authorList>
    </citation>
    <scope>NUCLEOTIDE SEQUENCE [LARGE SCALE GENOMIC DNA]</scope>
    <source>
        <strain evidence="2 3">UAMH 11012</strain>
    </source>
</reference>
<sequence length="650" mass="73946">MGSIALYQYEPLKEHDSIRLFQLFPSTNPASEIHGAVIHTTLSNQRTHIDAAKNYPSESPDYICVEPYHPSNAYSFEGGYTALSYTWGSPDKSCTIFIDGQRLAITTNLDQALRSLRLETNTPQLWVDSICINQQSDQERSHQVQQMCAIYKTATSTIIYLGPSNELSTSCFQSATAGPLSTMDLGPSRNFEKAEPISETCWEVWDASELQELKNCRDEILGRGWFTRAWTFQELVVSRRPWICCGTTCLPWSQLCTYFLQQRRWDKNLGTDKWNYHTQFSNSRMPDPWGLDYVLTERHSIVKGSDGDSQRLRITVKGTMIMDKVRQIYQAEQDKIIYGIGEEEKFTLIHLLQHRQGFAASDPRDAIFSLYGVLDPNDPAMFSTPVDYEKSTIQIYTDITTTLLATDGYAVFVHVENGRNKIKGLPSWVPNWSSIRKYDESIRTYVTIRSFSSFPERSIDCKVYMEFNAVVCRGHQSILRIAKISAPLQPSDKWARKWKIQERIFAQEDGSLALSFEEEHILERGEEMLTQDSNTGVARMLKFRAACIQGRRIAQVDGGGLALVSEQALVGDMICALKGASVFFTIREMSDEDFLPRSADLPDLDQRILADFEGRVSNVGHYTLIGECWEDSLESLIKDCEIFDMGFALH</sequence>
<feature type="domain" description="Heterokaryon incompatibility" evidence="1">
    <location>
        <begin position="80"/>
        <end position="234"/>
    </location>
</feature>
<evidence type="ECO:0000259" key="1">
    <source>
        <dbReference type="Pfam" id="PF06985"/>
    </source>
</evidence>
<gene>
    <name evidence="2" type="ORF">PAC_14393</name>
</gene>
<name>A0A1L7XHG5_9HELO</name>
<dbReference type="PANTHER" id="PTHR24148">
    <property type="entry name" value="ANKYRIN REPEAT DOMAIN-CONTAINING PROTEIN 39 HOMOLOG-RELATED"/>
    <property type="match status" value="1"/>
</dbReference>